<feature type="signal peptide" evidence="2">
    <location>
        <begin position="1"/>
        <end position="28"/>
    </location>
</feature>
<feature type="region of interest" description="Disordered" evidence="1">
    <location>
        <begin position="24"/>
        <end position="67"/>
    </location>
</feature>
<gene>
    <name evidence="3" type="ORF">LVJ94_05465</name>
</gene>
<organism evidence="3 4">
    <name type="scientific">Pendulispora rubella</name>
    <dbReference type="NCBI Taxonomy" id="2741070"/>
    <lineage>
        <taxon>Bacteria</taxon>
        <taxon>Pseudomonadati</taxon>
        <taxon>Myxococcota</taxon>
        <taxon>Myxococcia</taxon>
        <taxon>Myxococcales</taxon>
        <taxon>Sorangiineae</taxon>
        <taxon>Pendulisporaceae</taxon>
        <taxon>Pendulispora</taxon>
    </lineage>
</organism>
<feature type="compositionally biased region" description="Low complexity" evidence="1">
    <location>
        <begin position="24"/>
        <end position="40"/>
    </location>
</feature>
<evidence type="ECO:0000313" key="4">
    <source>
        <dbReference type="Proteomes" id="UP001374803"/>
    </source>
</evidence>
<dbReference type="RefSeq" id="WP_394836337.1">
    <property type="nucleotide sequence ID" value="NZ_CP089929.1"/>
</dbReference>
<feature type="chain" id="PRO_5047550561" description="Secreted protein" evidence="2">
    <location>
        <begin position="29"/>
        <end position="234"/>
    </location>
</feature>
<evidence type="ECO:0000256" key="2">
    <source>
        <dbReference type="SAM" id="SignalP"/>
    </source>
</evidence>
<evidence type="ECO:0000313" key="3">
    <source>
        <dbReference type="EMBL" id="WXB06681.1"/>
    </source>
</evidence>
<name>A0ABZ2L6X7_9BACT</name>
<accession>A0ABZ2L6X7</accession>
<dbReference type="PROSITE" id="PS51257">
    <property type="entry name" value="PROKAR_LIPOPROTEIN"/>
    <property type="match status" value="1"/>
</dbReference>
<sequence length="234" mass="23490">MKSPWTVALSLVAAVTALSIGCSSSSSSTTDTSQPDASTQADGAPSADIDAGDSNARSAPSQGGASGVVDSLAMPSFTFTTGAGQKVTVNTTSATTYENDTGDTTASAIVLGVNVLVAGIVDTTAITASHITVRPDVGDETQDSVEAGVIPFERGSQSAAKQDGQIPNYTEGEGTIVSGDIADQAAEAALDAYPGIVANRVVLLSGGEYEVHCIGVNWPHHVFVDPAFAVLGAN</sequence>
<dbReference type="Proteomes" id="UP001374803">
    <property type="component" value="Chromosome"/>
</dbReference>
<dbReference type="EMBL" id="CP089983">
    <property type="protein sequence ID" value="WXB06681.1"/>
    <property type="molecule type" value="Genomic_DNA"/>
</dbReference>
<evidence type="ECO:0000256" key="1">
    <source>
        <dbReference type="SAM" id="MobiDB-lite"/>
    </source>
</evidence>
<protein>
    <recommendedName>
        <fullName evidence="5">Secreted protein</fullName>
    </recommendedName>
</protein>
<keyword evidence="2" id="KW-0732">Signal</keyword>
<reference evidence="3" key="1">
    <citation type="submission" date="2021-12" db="EMBL/GenBank/DDBJ databases">
        <title>Discovery of the Pendulisporaceae a myxobacterial family with distinct sporulation behavior and unique specialized metabolism.</title>
        <authorList>
            <person name="Garcia R."/>
            <person name="Popoff A."/>
            <person name="Bader C.D."/>
            <person name="Loehr J."/>
            <person name="Walesch S."/>
            <person name="Walt C."/>
            <person name="Boldt J."/>
            <person name="Bunk B."/>
            <person name="Haeckl F.J.F.P.J."/>
            <person name="Gunesch A.P."/>
            <person name="Birkelbach J."/>
            <person name="Nuebel U."/>
            <person name="Pietschmann T."/>
            <person name="Bach T."/>
            <person name="Mueller R."/>
        </authorList>
    </citation>
    <scope>NUCLEOTIDE SEQUENCE</scope>
    <source>
        <strain evidence="3">MSr11367</strain>
    </source>
</reference>
<keyword evidence="4" id="KW-1185">Reference proteome</keyword>
<evidence type="ECO:0008006" key="5">
    <source>
        <dbReference type="Google" id="ProtNLM"/>
    </source>
</evidence>
<proteinExistence type="predicted"/>